<evidence type="ECO:0000313" key="2">
    <source>
        <dbReference type="Proteomes" id="UP001206890"/>
    </source>
</evidence>
<dbReference type="AlphaFoldDB" id="A0AAW5Q5D0"/>
<dbReference type="RefSeq" id="WP_259825116.1">
    <property type="nucleotide sequence ID" value="NZ_JALXRO010000026.1"/>
</dbReference>
<protein>
    <submittedName>
        <fullName evidence="1">Uncharacterized protein</fullName>
    </submittedName>
</protein>
<comment type="caution">
    <text evidence="1">The sequence shown here is derived from an EMBL/GenBank/DDBJ whole genome shotgun (WGS) entry which is preliminary data.</text>
</comment>
<organism evidence="1 2">
    <name type="scientific">Dietzia cinnamea</name>
    <dbReference type="NCBI Taxonomy" id="321318"/>
    <lineage>
        <taxon>Bacteria</taxon>
        <taxon>Bacillati</taxon>
        <taxon>Actinomycetota</taxon>
        <taxon>Actinomycetes</taxon>
        <taxon>Mycobacteriales</taxon>
        <taxon>Dietziaceae</taxon>
        <taxon>Dietzia</taxon>
    </lineage>
</organism>
<name>A0AAW5Q5D0_9ACTN</name>
<reference evidence="1" key="1">
    <citation type="submission" date="2022-04" db="EMBL/GenBank/DDBJ databases">
        <title>Human microbiome associated bacterial genomes.</title>
        <authorList>
            <person name="Sandstrom S."/>
            <person name="Salamzade R."/>
            <person name="Kalan L.R."/>
        </authorList>
    </citation>
    <scope>NUCLEOTIDE SEQUENCE</scope>
    <source>
        <strain evidence="1">P3-SID1762</strain>
    </source>
</reference>
<dbReference type="Gene3D" id="3.30.200.20">
    <property type="entry name" value="Phosphorylase Kinase, domain 1"/>
    <property type="match status" value="1"/>
</dbReference>
<evidence type="ECO:0000313" key="1">
    <source>
        <dbReference type="EMBL" id="MCT2117434.1"/>
    </source>
</evidence>
<sequence>MTQTCSDEPLHQQVTSGEADLDAFRVRLTAWLAEREEVNAAAGVEVTAVSRPESSGMSNISVLFDATWTPAEASASAGPSERRHDRLVARMCPLDDAFPVFPVYPDFHKLTLF</sequence>
<dbReference type="Proteomes" id="UP001206890">
    <property type="component" value="Unassembled WGS sequence"/>
</dbReference>
<proteinExistence type="predicted"/>
<gene>
    <name evidence="1" type="ORF">M3D93_06660</name>
</gene>
<accession>A0AAW5Q5D0</accession>
<dbReference type="EMBL" id="JALXTC010000023">
    <property type="protein sequence ID" value="MCT2117434.1"/>
    <property type="molecule type" value="Genomic_DNA"/>
</dbReference>